<organism evidence="2 3">
    <name type="scientific">Trifolium medium</name>
    <dbReference type="NCBI Taxonomy" id="97028"/>
    <lineage>
        <taxon>Eukaryota</taxon>
        <taxon>Viridiplantae</taxon>
        <taxon>Streptophyta</taxon>
        <taxon>Embryophyta</taxon>
        <taxon>Tracheophyta</taxon>
        <taxon>Spermatophyta</taxon>
        <taxon>Magnoliopsida</taxon>
        <taxon>eudicotyledons</taxon>
        <taxon>Gunneridae</taxon>
        <taxon>Pentapetalae</taxon>
        <taxon>rosids</taxon>
        <taxon>fabids</taxon>
        <taxon>Fabales</taxon>
        <taxon>Fabaceae</taxon>
        <taxon>Papilionoideae</taxon>
        <taxon>50 kb inversion clade</taxon>
        <taxon>NPAAA clade</taxon>
        <taxon>Hologalegina</taxon>
        <taxon>IRL clade</taxon>
        <taxon>Trifolieae</taxon>
        <taxon>Trifolium</taxon>
    </lineage>
</organism>
<dbReference type="Proteomes" id="UP000265520">
    <property type="component" value="Unassembled WGS sequence"/>
</dbReference>
<dbReference type="EMBL" id="LXQA010004135">
    <property type="protein sequence ID" value="MCH82749.1"/>
    <property type="molecule type" value="Genomic_DNA"/>
</dbReference>
<evidence type="ECO:0000313" key="2">
    <source>
        <dbReference type="EMBL" id="MCH82749.1"/>
    </source>
</evidence>
<feature type="region of interest" description="Disordered" evidence="1">
    <location>
        <begin position="52"/>
        <end position="83"/>
    </location>
</feature>
<protein>
    <submittedName>
        <fullName evidence="2">DDRGK domain-containing protein 1</fullName>
    </submittedName>
</protein>
<feature type="compositionally biased region" description="Low complexity" evidence="1">
    <location>
        <begin position="59"/>
        <end position="70"/>
    </location>
</feature>
<keyword evidence="3" id="KW-1185">Reference proteome</keyword>
<dbReference type="AlphaFoldDB" id="A0A392M686"/>
<comment type="caution">
    <text evidence="2">The sequence shown here is derived from an EMBL/GenBank/DDBJ whole genome shotgun (WGS) entry which is preliminary data.</text>
</comment>
<gene>
    <name evidence="2" type="ORF">A2U01_0003560</name>
</gene>
<feature type="compositionally biased region" description="Polar residues" evidence="1">
    <location>
        <begin position="72"/>
        <end position="83"/>
    </location>
</feature>
<sequence length="83" mass="9294">MSKQVFDSFRIVLSIPLYLWKRHHDSRSSSCHEEPQQAPGIETIVHAAATRRMRRRPVASGASTSSTPPALQQGSYRNSFGLI</sequence>
<evidence type="ECO:0000256" key="1">
    <source>
        <dbReference type="SAM" id="MobiDB-lite"/>
    </source>
</evidence>
<evidence type="ECO:0000313" key="3">
    <source>
        <dbReference type="Proteomes" id="UP000265520"/>
    </source>
</evidence>
<reference evidence="2 3" key="1">
    <citation type="journal article" date="2018" name="Front. Plant Sci.">
        <title>Red Clover (Trifolium pratense) and Zigzag Clover (T. medium) - A Picture of Genomic Similarities and Differences.</title>
        <authorList>
            <person name="Dluhosova J."/>
            <person name="Istvanek J."/>
            <person name="Nedelnik J."/>
            <person name="Repkova J."/>
        </authorList>
    </citation>
    <scope>NUCLEOTIDE SEQUENCE [LARGE SCALE GENOMIC DNA]</scope>
    <source>
        <strain evidence="3">cv. 10/8</strain>
        <tissue evidence="2">Leaf</tissue>
    </source>
</reference>
<proteinExistence type="predicted"/>
<name>A0A392M686_9FABA</name>
<accession>A0A392M686</accession>